<proteinExistence type="predicted"/>
<sequence length="235" mass="25978">MRWTRTRGTAFQAVVDIDCTFPHAPAGSRAHGKPSTTRAHLSTVIDGPSTRFVEPSAVLAKPSTVLVGPSTRFAKLSTRLAKLSTRFAKLSSRLAKLSSRLVELSTVVEERPITPRSGRICRVRASHDRREPTLGRRASFPSVFHTAVSPPRPLRLHCGLRVLPLGGPPGRERSRLPRLRTPDSPPRLLSSPKQQQPRASSQYVPPGSCRARNHQSLDLEPPLLWTHSWNRHSAS</sequence>
<evidence type="ECO:0000313" key="2">
    <source>
        <dbReference type="EMBL" id="VAX35661.1"/>
    </source>
</evidence>
<protein>
    <submittedName>
        <fullName evidence="2">Uncharacterized protein</fullName>
    </submittedName>
</protein>
<feature type="compositionally biased region" description="Polar residues" evidence="1">
    <location>
        <begin position="191"/>
        <end position="203"/>
    </location>
</feature>
<evidence type="ECO:0000256" key="1">
    <source>
        <dbReference type="SAM" id="MobiDB-lite"/>
    </source>
</evidence>
<gene>
    <name evidence="2" type="ORF">MNBD_PLANCTO03-204</name>
</gene>
<dbReference type="EMBL" id="UOGK01000001">
    <property type="protein sequence ID" value="VAX35661.1"/>
    <property type="molecule type" value="Genomic_DNA"/>
</dbReference>
<dbReference type="AlphaFoldDB" id="A0A3B1D9Z3"/>
<name>A0A3B1D9Z3_9ZZZZ</name>
<feature type="region of interest" description="Disordered" evidence="1">
    <location>
        <begin position="161"/>
        <end position="215"/>
    </location>
</feature>
<accession>A0A3B1D9Z3</accession>
<organism evidence="2">
    <name type="scientific">hydrothermal vent metagenome</name>
    <dbReference type="NCBI Taxonomy" id="652676"/>
    <lineage>
        <taxon>unclassified sequences</taxon>
        <taxon>metagenomes</taxon>
        <taxon>ecological metagenomes</taxon>
    </lineage>
</organism>
<reference evidence="2" key="1">
    <citation type="submission" date="2018-06" db="EMBL/GenBank/DDBJ databases">
        <authorList>
            <person name="Zhirakovskaya E."/>
        </authorList>
    </citation>
    <scope>NUCLEOTIDE SEQUENCE</scope>
</reference>